<sequence>MSSGADRPLQTTGRRRAAWPGVPTVVTTGMRAVSSAALMCRAIRGDAARRAETPSCTRKLA</sequence>
<accession>A0AAT9HZU7</accession>
<evidence type="ECO:0000313" key="2">
    <source>
        <dbReference type="EMBL" id="BFO22617.1"/>
    </source>
</evidence>
<dbReference type="EMBL" id="AP035768">
    <property type="protein sequence ID" value="BFO22617.1"/>
    <property type="molecule type" value="Genomic_DNA"/>
</dbReference>
<proteinExistence type="predicted"/>
<dbReference type="AlphaFoldDB" id="A0AAT9HZU7"/>
<reference evidence="2" key="2">
    <citation type="submission" date="2024-07" db="EMBL/GenBank/DDBJ databases">
        <title>Streptomyces haneummycinica sp. nov., a new antibiotic-producing actinobacterium isolated from marine sediment.</title>
        <authorList>
            <person name="Uemura M."/>
            <person name="Hamada M."/>
            <person name="Hirano S."/>
            <person name="Kobayashi K."/>
            <person name="Ohshiro T."/>
            <person name="Kobayashi T."/>
            <person name="Terahara T."/>
        </authorList>
    </citation>
    <scope>NUCLEOTIDE SEQUENCE</scope>
    <source>
        <strain evidence="2">KM77-8</strain>
    </source>
</reference>
<gene>
    <name evidence="2" type="ORF">SHKM778_90050</name>
</gene>
<name>A0AAT9HZU7_9ACTN</name>
<feature type="region of interest" description="Disordered" evidence="1">
    <location>
        <begin position="1"/>
        <end position="22"/>
    </location>
</feature>
<reference evidence="2" key="1">
    <citation type="submission" date="2024-06" db="EMBL/GenBank/DDBJ databases">
        <authorList>
            <consortium name="consrtm"/>
            <person name="Uemura M."/>
            <person name="Terahara T."/>
        </authorList>
    </citation>
    <scope>NUCLEOTIDE SEQUENCE</scope>
    <source>
        <strain evidence="2">KM77-8</strain>
    </source>
</reference>
<protein>
    <submittedName>
        <fullName evidence="2">Uncharacterized protein</fullName>
    </submittedName>
</protein>
<organism evidence="2">
    <name type="scientific">Streptomyces haneummycinicus</name>
    <dbReference type="NCBI Taxonomy" id="3074435"/>
    <lineage>
        <taxon>Bacteria</taxon>
        <taxon>Bacillati</taxon>
        <taxon>Actinomycetota</taxon>
        <taxon>Actinomycetes</taxon>
        <taxon>Kitasatosporales</taxon>
        <taxon>Streptomycetaceae</taxon>
        <taxon>Streptomyces</taxon>
    </lineage>
</organism>
<evidence type="ECO:0000256" key="1">
    <source>
        <dbReference type="SAM" id="MobiDB-lite"/>
    </source>
</evidence>